<evidence type="ECO:0000313" key="6">
    <source>
        <dbReference type="EMBL" id="GAA4390755.1"/>
    </source>
</evidence>
<dbReference type="PANTHER" id="PTHR35005">
    <property type="entry name" value="3-DEHYDRO-SCYLLO-INOSOSE HYDROLASE"/>
    <property type="match status" value="1"/>
</dbReference>
<organism evidence="6 7">
    <name type="scientific">Hymenobacter koreensis</name>
    <dbReference type="NCBI Taxonomy" id="1084523"/>
    <lineage>
        <taxon>Bacteria</taxon>
        <taxon>Pseudomonadati</taxon>
        <taxon>Bacteroidota</taxon>
        <taxon>Cytophagia</taxon>
        <taxon>Cytophagales</taxon>
        <taxon>Hymenobacteraceae</taxon>
        <taxon>Hymenobacter</taxon>
    </lineage>
</organism>
<keyword evidence="4" id="KW-0862">Zinc</keyword>
<name>A0ABP8JHA4_9BACT</name>
<sequence>MQARPYILAETTWQHVKDAAYEVVILPWGATEAHNYHLPYATDNYQCDYVAAEAARQAWEAGAKVVVLPTIPFGVNTGQLDITLDVNLNPSTQLAILRDVVQVLARQGIPKLVVLNGHGGNDFRQHLRELQAEFPQVFLSTLNWFKALDRNQFFTAPGDHADALETSAMLHIAPALVRPLSEAGPGHAKQFRIQALRQGWAWAQREWSQVTADTGVGDPAEATAEKGAALLAAATAAIGQFLAELAAANPQDLYE</sequence>
<evidence type="ECO:0000256" key="1">
    <source>
        <dbReference type="ARBA" id="ARBA00001947"/>
    </source>
</evidence>
<dbReference type="Pfam" id="PF02633">
    <property type="entry name" value="Creatininase"/>
    <property type="match status" value="1"/>
</dbReference>
<comment type="caution">
    <text evidence="6">The sequence shown here is derived from an EMBL/GenBank/DDBJ whole genome shotgun (WGS) entry which is preliminary data.</text>
</comment>
<gene>
    <name evidence="6" type="ORF">GCM10023186_39310</name>
</gene>
<dbReference type="SUPFAM" id="SSF102215">
    <property type="entry name" value="Creatininase"/>
    <property type="match status" value="1"/>
</dbReference>
<evidence type="ECO:0000313" key="7">
    <source>
        <dbReference type="Proteomes" id="UP001500454"/>
    </source>
</evidence>
<dbReference type="InterPro" id="IPR024087">
    <property type="entry name" value="Creatininase-like_sf"/>
</dbReference>
<evidence type="ECO:0000256" key="2">
    <source>
        <dbReference type="ARBA" id="ARBA00022723"/>
    </source>
</evidence>
<evidence type="ECO:0000256" key="3">
    <source>
        <dbReference type="ARBA" id="ARBA00022801"/>
    </source>
</evidence>
<dbReference type="PANTHER" id="PTHR35005:SF1">
    <property type="entry name" value="2-AMINO-5-FORMYLAMINO-6-RIBOSYLAMINOPYRIMIDIN-4(3H)-ONE 5'-MONOPHOSPHATE DEFORMYLASE"/>
    <property type="match status" value="1"/>
</dbReference>
<comment type="cofactor">
    <cofactor evidence="1">
        <name>Zn(2+)</name>
        <dbReference type="ChEBI" id="CHEBI:29105"/>
    </cofactor>
</comment>
<dbReference type="RefSeq" id="WP_345227001.1">
    <property type="nucleotide sequence ID" value="NZ_BAABHA010000015.1"/>
</dbReference>
<reference evidence="7" key="1">
    <citation type="journal article" date="2019" name="Int. J. Syst. Evol. Microbiol.">
        <title>The Global Catalogue of Microorganisms (GCM) 10K type strain sequencing project: providing services to taxonomists for standard genome sequencing and annotation.</title>
        <authorList>
            <consortium name="The Broad Institute Genomics Platform"/>
            <consortium name="The Broad Institute Genome Sequencing Center for Infectious Disease"/>
            <person name="Wu L."/>
            <person name="Ma J."/>
        </authorList>
    </citation>
    <scope>NUCLEOTIDE SEQUENCE [LARGE SCALE GENOMIC DNA]</scope>
    <source>
        <strain evidence="7">JCM 17924</strain>
    </source>
</reference>
<dbReference type="EMBL" id="BAABHA010000015">
    <property type="protein sequence ID" value="GAA4390755.1"/>
    <property type="molecule type" value="Genomic_DNA"/>
</dbReference>
<keyword evidence="7" id="KW-1185">Reference proteome</keyword>
<keyword evidence="3" id="KW-0378">Hydrolase</keyword>
<keyword evidence="2" id="KW-0479">Metal-binding</keyword>
<dbReference type="InterPro" id="IPR003785">
    <property type="entry name" value="Creatininase/forma_Hydrolase"/>
</dbReference>
<accession>A0ABP8JHA4</accession>
<evidence type="ECO:0000256" key="4">
    <source>
        <dbReference type="ARBA" id="ARBA00022833"/>
    </source>
</evidence>
<dbReference type="Gene3D" id="3.40.50.10310">
    <property type="entry name" value="Creatininase"/>
    <property type="match status" value="1"/>
</dbReference>
<dbReference type="Proteomes" id="UP001500454">
    <property type="component" value="Unassembled WGS sequence"/>
</dbReference>
<proteinExistence type="inferred from homology"/>
<evidence type="ECO:0000256" key="5">
    <source>
        <dbReference type="ARBA" id="ARBA00024029"/>
    </source>
</evidence>
<comment type="similarity">
    <text evidence="5">Belongs to the creatininase superfamily.</text>
</comment>
<protein>
    <submittedName>
        <fullName evidence="6">Creatininase family protein</fullName>
    </submittedName>
</protein>